<name>A0A2W5KBC0_ANCNO</name>
<protein>
    <submittedName>
        <fullName evidence="1">Uncharacterized protein</fullName>
    </submittedName>
</protein>
<comment type="caution">
    <text evidence="1">The sequence shown here is derived from an EMBL/GenBank/DDBJ whole genome shotgun (WGS) entry which is preliminary data.</text>
</comment>
<organism evidence="1 2">
    <name type="scientific">Ancylobacter novellus</name>
    <name type="common">Thiobacillus novellus</name>
    <dbReference type="NCBI Taxonomy" id="921"/>
    <lineage>
        <taxon>Bacteria</taxon>
        <taxon>Pseudomonadati</taxon>
        <taxon>Pseudomonadota</taxon>
        <taxon>Alphaproteobacteria</taxon>
        <taxon>Hyphomicrobiales</taxon>
        <taxon>Xanthobacteraceae</taxon>
        <taxon>Ancylobacter</taxon>
    </lineage>
</organism>
<accession>A0A2W5KBC0</accession>
<dbReference type="Proteomes" id="UP000249577">
    <property type="component" value="Unassembled WGS sequence"/>
</dbReference>
<dbReference type="AlphaFoldDB" id="A0A2W5KBC0"/>
<sequence length="174" mass="19258">MRARNLVLGAVAVVMLVAGGNWALADLPVSSALSKDSRNSGISMRAYHRWGVDPGTLVVDLWGLPTSVSMADVDRALFTAAEALKDRKFDRVVLAWRGGARYVMDGDYFNTLGREYAFQNPVYTVRTMQEYLRTPDGSRAFGTWTGGMLGVLGKQMEDHKEFHRGWYAASAFSL</sequence>
<dbReference type="EMBL" id="QFPN01000006">
    <property type="protein sequence ID" value="PZQ14332.1"/>
    <property type="molecule type" value="Genomic_DNA"/>
</dbReference>
<reference evidence="1 2" key="1">
    <citation type="submission" date="2017-08" db="EMBL/GenBank/DDBJ databases">
        <title>Infants hospitalized years apart are colonized by the same room-sourced microbial strains.</title>
        <authorList>
            <person name="Brooks B."/>
            <person name="Olm M.R."/>
            <person name="Firek B.A."/>
            <person name="Baker R."/>
            <person name="Thomas B.C."/>
            <person name="Morowitz M.J."/>
            <person name="Banfield J.F."/>
        </authorList>
    </citation>
    <scope>NUCLEOTIDE SEQUENCE [LARGE SCALE GENOMIC DNA]</scope>
    <source>
        <strain evidence="1">S2_005_003_R2_43</strain>
    </source>
</reference>
<evidence type="ECO:0000313" key="1">
    <source>
        <dbReference type="EMBL" id="PZQ14332.1"/>
    </source>
</evidence>
<proteinExistence type="predicted"/>
<evidence type="ECO:0000313" key="2">
    <source>
        <dbReference type="Proteomes" id="UP000249577"/>
    </source>
</evidence>
<gene>
    <name evidence="1" type="ORF">DI565_13010</name>
</gene>